<accession>D8UBK4</accession>
<proteinExistence type="predicted"/>
<dbReference type="KEGG" id="vcn:VOLCADRAFT_107004"/>
<protein>
    <submittedName>
        <fullName evidence="2">Uncharacterized protein</fullName>
    </submittedName>
</protein>
<dbReference type="EMBL" id="GL378377">
    <property type="protein sequence ID" value="EFJ42959.1"/>
    <property type="molecule type" value="Genomic_DNA"/>
</dbReference>
<organism evidence="3">
    <name type="scientific">Volvox carteri f. nagariensis</name>
    <dbReference type="NCBI Taxonomy" id="3068"/>
    <lineage>
        <taxon>Eukaryota</taxon>
        <taxon>Viridiplantae</taxon>
        <taxon>Chlorophyta</taxon>
        <taxon>core chlorophytes</taxon>
        <taxon>Chlorophyceae</taxon>
        <taxon>CS clade</taxon>
        <taxon>Chlamydomonadales</taxon>
        <taxon>Volvocaceae</taxon>
        <taxon>Volvox</taxon>
    </lineage>
</organism>
<reference evidence="2 3" key="1">
    <citation type="journal article" date="2010" name="Science">
        <title>Genomic analysis of organismal complexity in the multicellular green alga Volvox carteri.</title>
        <authorList>
            <person name="Prochnik S.E."/>
            <person name="Umen J."/>
            <person name="Nedelcu A.M."/>
            <person name="Hallmann A."/>
            <person name="Miller S.M."/>
            <person name="Nishii I."/>
            <person name="Ferris P."/>
            <person name="Kuo A."/>
            <person name="Mitros T."/>
            <person name="Fritz-Laylin L.K."/>
            <person name="Hellsten U."/>
            <person name="Chapman J."/>
            <person name="Simakov O."/>
            <person name="Rensing S.A."/>
            <person name="Terry A."/>
            <person name="Pangilinan J."/>
            <person name="Kapitonov V."/>
            <person name="Jurka J."/>
            <person name="Salamov A."/>
            <person name="Shapiro H."/>
            <person name="Schmutz J."/>
            <person name="Grimwood J."/>
            <person name="Lindquist E."/>
            <person name="Lucas S."/>
            <person name="Grigoriev I.V."/>
            <person name="Schmitt R."/>
            <person name="Kirk D."/>
            <person name="Rokhsar D.S."/>
        </authorList>
    </citation>
    <scope>NUCLEOTIDE SEQUENCE [LARGE SCALE GENOMIC DNA]</scope>
    <source>
        <strain evidence="3">f. Nagariensis / Eve</strain>
    </source>
</reference>
<name>D8UBK4_VOLCA</name>
<gene>
    <name evidence="2" type="ORF">VOLCADRAFT_107004</name>
</gene>
<dbReference type="Proteomes" id="UP000001058">
    <property type="component" value="Unassembled WGS sequence"/>
</dbReference>
<keyword evidence="3" id="KW-1185">Reference proteome</keyword>
<dbReference type="RefSeq" id="XP_002955999.1">
    <property type="nucleotide sequence ID" value="XM_002955953.1"/>
</dbReference>
<evidence type="ECO:0000313" key="3">
    <source>
        <dbReference type="Proteomes" id="UP000001058"/>
    </source>
</evidence>
<evidence type="ECO:0000256" key="1">
    <source>
        <dbReference type="SAM" id="MobiDB-lite"/>
    </source>
</evidence>
<feature type="compositionally biased region" description="Basic and acidic residues" evidence="1">
    <location>
        <begin position="99"/>
        <end position="110"/>
    </location>
</feature>
<dbReference type="GeneID" id="9615027"/>
<feature type="region of interest" description="Disordered" evidence="1">
    <location>
        <begin position="81"/>
        <end position="124"/>
    </location>
</feature>
<dbReference type="AlphaFoldDB" id="D8UBK4"/>
<evidence type="ECO:0000313" key="2">
    <source>
        <dbReference type="EMBL" id="EFJ42959.1"/>
    </source>
</evidence>
<sequence length="154" mass="17420">MASRQAGNCRIRKARGLMVNAEFFSKKWLMSHEWFRADAAQMGRMSGGPVVHVIMEKGEGKCSVRLVWVIGSAELPGKQTWYMPDDSRPQHLPTTILDDTSRSAREEKTSGRCRTHQRSGQHANAVEKHLKLPMQKDDCVHRYGSYSGVQLQPP</sequence>
<dbReference type="InParanoid" id="D8UBK4"/>